<comment type="caution">
    <text evidence="1">The sequence shown here is derived from an EMBL/GenBank/DDBJ whole genome shotgun (WGS) entry which is preliminary data.</text>
</comment>
<reference evidence="1 2" key="1">
    <citation type="submission" date="2019-05" db="EMBL/GenBank/DDBJ databases">
        <title>Another draft genome of Portunus trituberculatus and its Hox gene families provides insights of decapod evolution.</title>
        <authorList>
            <person name="Jeong J.-H."/>
            <person name="Song I."/>
            <person name="Kim S."/>
            <person name="Choi T."/>
            <person name="Kim D."/>
            <person name="Ryu S."/>
            <person name="Kim W."/>
        </authorList>
    </citation>
    <scope>NUCLEOTIDE SEQUENCE [LARGE SCALE GENOMIC DNA]</scope>
    <source>
        <tissue evidence="1">Muscle</tissue>
    </source>
</reference>
<dbReference type="AlphaFoldDB" id="A0A5B7JCN6"/>
<evidence type="ECO:0000313" key="2">
    <source>
        <dbReference type="Proteomes" id="UP000324222"/>
    </source>
</evidence>
<dbReference type="Proteomes" id="UP000324222">
    <property type="component" value="Unassembled WGS sequence"/>
</dbReference>
<sequence length="95" mass="10774">MALTTPRLNRYRHLPVMYLAEVTDRRGTLAEDLPHTALVVRDGARFTSCRDNRQRATPKPNFHKMNVSHPLFSARAIRCVVVPVPRSSCDQASMT</sequence>
<name>A0A5B7JCN6_PORTR</name>
<keyword evidence="2" id="KW-1185">Reference proteome</keyword>
<gene>
    <name evidence="1" type="ORF">E2C01_087185</name>
</gene>
<accession>A0A5B7JCN6</accession>
<proteinExistence type="predicted"/>
<protein>
    <submittedName>
        <fullName evidence="1">Uncharacterized protein</fullName>
    </submittedName>
</protein>
<dbReference type="EMBL" id="VSRR010090159">
    <property type="protein sequence ID" value="MPC92113.1"/>
    <property type="molecule type" value="Genomic_DNA"/>
</dbReference>
<organism evidence="1 2">
    <name type="scientific">Portunus trituberculatus</name>
    <name type="common">Swimming crab</name>
    <name type="synonym">Neptunus trituberculatus</name>
    <dbReference type="NCBI Taxonomy" id="210409"/>
    <lineage>
        <taxon>Eukaryota</taxon>
        <taxon>Metazoa</taxon>
        <taxon>Ecdysozoa</taxon>
        <taxon>Arthropoda</taxon>
        <taxon>Crustacea</taxon>
        <taxon>Multicrustacea</taxon>
        <taxon>Malacostraca</taxon>
        <taxon>Eumalacostraca</taxon>
        <taxon>Eucarida</taxon>
        <taxon>Decapoda</taxon>
        <taxon>Pleocyemata</taxon>
        <taxon>Brachyura</taxon>
        <taxon>Eubrachyura</taxon>
        <taxon>Portunoidea</taxon>
        <taxon>Portunidae</taxon>
        <taxon>Portuninae</taxon>
        <taxon>Portunus</taxon>
    </lineage>
</organism>
<evidence type="ECO:0000313" key="1">
    <source>
        <dbReference type="EMBL" id="MPC92113.1"/>
    </source>
</evidence>